<sequence length="170" mass="18690">MIKKGYLIIGMFIFVLAACSSDDNDADRLDEIPSISVYVDEEEVSTNAHMMCWNDCDQSEPDAINAQEEAEGLTAGSASSESVVTIQVNDEEIDLLEQEPIHAMIVNDGSSSTQYHDIGGNQFVVNEFGVGAPTSDERIYIVDTYWPSSLNENEVIGRIRVTFALSLTED</sequence>
<evidence type="ECO:0000313" key="2">
    <source>
        <dbReference type="EMBL" id="MBM7839836.1"/>
    </source>
</evidence>
<feature type="signal peptide" evidence="1">
    <location>
        <begin position="1"/>
        <end position="17"/>
    </location>
</feature>
<proteinExistence type="predicted"/>
<evidence type="ECO:0000313" key="3">
    <source>
        <dbReference type="Proteomes" id="UP001179280"/>
    </source>
</evidence>
<comment type="caution">
    <text evidence="2">The sequence shown here is derived from an EMBL/GenBank/DDBJ whole genome shotgun (WGS) entry which is preliminary data.</text>
</comment>
<accession>A0ABS2SXB1</accession>
<dbReference type="Proteomes" id="UP001179280">
    <property type="component" value="Unassembled WGS sequence"/>
</dbReference>
<evidence type="ECO:0008006" key="4">
    <source>
        <dbReference type="Google" id="ProtNLM"/>
    </source>
</evidence>
<protein>
    <recommendedName>
        <fullName evidence="4">Lipoprotein</fullName>
    </recommendedName>
</protein>
<feature type="chain" id="PRO_5045210798" description="Lipoprotein" evidence="1">
    <location>
        <begin position="18"/>
        <end position="170"/>
    </location>
</feature>
<name>A0ABS2SXB1_9BACI</name>
<evidence type="ECO:0000256" key="1">
    <source>
        <dbReference type="SAM" id="SignalP"/>
    </source>
</evidence>
<gene>
    <name evidence="2" type="ORF">JOC54_003116</name>
</gene>
<organism evidence="2 3">
    <name type="scientific">Shouchella xiaoxiensis</name>
    <dbReference type="NCBI Taxonomy" id="766895"/>
    <lineage>
        <taxon>Bacteria</taxon>
        <taxon>Bacillati</taxon>
        <taxon>Bacillota</taxon>
        <taxon>Bacilli</taxon>
        <taxon>Bacillales</taxon>
        <taxon>Bacillaceae</taxon>
        <taxon>Shouchella</taxon>
    </lineage>
</organism>
<dbReference type="EMBL" id="JAFBCV010000010">
    <property type="protein sequence ID" value="MBM7839836.1"/>
    <property type="molecule type" value="Genomic_DNA"/>
</dbReference>
<reference evidence="2" key="1">
    <citation type="submission" date="2021-01" db="EMBL/GenBank/DDBJ databases">
        <title>Genomic Encyclopedia of Type Strains, Phase IV (KMG-IV): sequencing the most valuable type-strain genomes for metagenomic binning, comparative biology and taxonomic classification.</title>
        <authorList>
            <person name="Goeker M."/>
        </authorList>
    </citation>
    <scope>NUCLEOTIDE SEQUENCE</scope>
    <source>
        <strain evidence="2">DSM 21943</strain>
    </source>
</reference>
<dbReference type="PROSITE" id="PS51257">
    <property type="entry name" value="PROKAR_LIPOPROTEIN"/>
    <property type="match status" value="1"/>
</dbReference>
<dbReference type="RefSeq" id="WP_204467090.1">
    <property type="nucleotide sequence ID" value="NZ_JAFBCV010000010.1"/>
</dbReference>
<keyword evidence="1" id="KW-0732">Signal</keyword>
<keyword evidence="3" id="KW-1185">Reference proteome</keyword>